<accession>A0AAV3ZJH7</accession>
<feature type="compositionally biased region" description="Basic and acidic residues" evidence="1">
    <location>
        <begin position="130"/>
        <end position="148"/>
    </location>
</feature>
<dbReference type="EMBL" id="BLXT01002514">
    <property type="protein sequence ID" value="GFN95473.1"/>
    <property type="molecule type" value="Genomic_DNA"/>
</dbReference>
<gene>
    <name evidence="2" type="ORF">PoB_002197900</name>
</gene>
<keyword evidence="3" id="KW-1185">Reference proteome</keyword>
<feature type="region of interest" description="Disordered" evidence="1">
    <location>
        <begin position="124"/>
        <end position="148"/>
    </location>
</feature>
<dbReference type="Proteomes" id="UP000735302">
    <property type="component" value="Unassembled WGS sequence"/>
</dbReference>
<name>A0AAV3ZJH7_9GAST</name>
<evidence type="ECO:0000256" key="1">
    <source>
        <dbReference type="SAM" id="MobiDB-lite"/>
    </source>
</evidence>
<sequence>MNCCLQFVPVPITVIKAEDGACQGKDVEKNRSSGKTLNLANGTSHYWKKQKSIRNISAARIFWNLPEADQTRVKQTRPGWSELNVSRGSPGRQAAFGKVNEDEVARIRASSGDKLADLKRTLRTKKKSCGSKEGEKAHEVEKSGDGGE</sequence>
<dbReference type="AlphaFoldDB" id="A0AAV3ZJH7"/>
<proteinExistence type="predicted"/>
<evidence type="ECO:0000313" key="3">
    <source>
        <dbReference type="Proteomes" id="UP000735302"/>
    </source>
</evidence>
<organism evidence="2 3">
    <name type="scientific">Plakobranchus ocellatus</name>
    <dbReference type="NCBI Taxonomy" id="259542"/>
    <lineage>
        <taxon>Eukaryota</taxon>
        <taxon>Metazoa</taxon>
        <taxon>Spiralia</taxon>
        <taxon>Lophotrochozoa</taxon>
        <taxon>Mollusca</taxon>
        <taxon>Gastropoda</taxon>
        <taxon>Heterobranchia</taxon>
        <taxon>Euthyneura</taxon>
        <taxon>Panpulmonata</taxon>
        <taxon>Sacoglossa</taxon>
        <taxon>Placobranchoidea</taxon>
        <taxon>Plakobranchidae</taxon>
        <taxon>Plakobranchus</taxon>
    </lineage>
</organism>
<comment type="caution">
    <text evidence="2">The sequence shown here is derived from an EMBL/GenBank/DDBJ whole genome shotgun (WGS) entry which is preliminary data.</text>
</comment>
<reference evidence="2 3" key="1">
    <citation type="journal article" date="2021" name="Elife">
        <title>Chloroplast acquisition without the gene transfer in kleptoplastic sea slugs, Plakobranchus ocellatus.</title>
        <authorList>
            <person name="Maeda T."/>
            <person name="Takahashi S."/>
            <person name="Yoshida T."/>
            <person name="Shimamura S."/>
            <person name="Takaki Y."/>
            <person name="Nagai Y."/>
            <person name="Toyoda A."/>
            <person name="Suzuki Y."/>
            <person name="Arimoto A."/>
            <person name="Ishii H."/>
            <person name="Satoh N."/>
            <person name="Nishiyama T."/>
            <person name="Hasebe M."/>
            <person name="Maruyama T."/>
            <person name="Minagawa J."/>
            <person name="Obokata J."/>
            <person name="Shigenobu S."/>
        </authorList>
    </citation>
    <scope>NUCLEOTIDE SEQUENCE [LARGE SCALE GENOMIC DNA]</scope>
</reference>
<protein>
    <submittedName>
        <fullName evidence="2">Uncharacterized protein</fullName>
    </submittedName>
</protein>
<evidence type="ECO:0000313" key="2">
    <source>
        <dbReference type="EMBL" id="GFN95473.1"/>
    </source>
</evidence>